<proteinExistence type="predicted"/>
<dbReference type="Pfam" id="PF06985">
    <property type="entry name" value="HET"/>
    <property type="match status" value="1"/>
</dbReference>
<feature type="domain" description="Heterokaryon incompatibility" evidence="1">
    <location>
        <begin position="93"/>
        <end position="238"/>
    </location>
</feature>
<sequence length="554" mass="62634">MPKRGSTPQLWVFNILMSQKDDHASRFITGRSTLREIDQNSTYTQAQRCIEKCANHERCQRSEPATLPTRLLDCLDPLRPRLLMSDGTEKEFYAALSYVWGEEQPNMTVSSNLEAYSNAIDCQLIPRTIHDAIKVTHELGLRFLWVDSFCIVQDSKEDKRREIPKMRQIYHNAYVTIAAACAKRVSGGFLHVRDVYPGPESRTTIPFLCPDGKMGTIMLCISGHAPDEATYERAWCVEERVLSPRSLIYCSHTLQYQCQTEHVNIDGSPHFVSPRPFGTGTNSAEYRAFASEVNRRLPDFVFAADTRITQGDSKESEMWRSWRGVLADYTRCYLTKPKDRLVAIAGVAEQFDRCWPIDGYVAGLWRYQLLRCLLWKTVRPTSRPMAYRGPSWSWAAVDGEVDLDPDGHGLKPTSRSFPCTVESCEVMPVDLSHPYGEIKGGSLTLRAVVRTIVWDPDHFGCFELAKEEGSSFVPVVPYATMTKDATEELSLATLDKAVVAVLQDKPSVRGLVLLPDIHSQINSHTTYRRVGEFTAWPGSTEKWVSAPHQLVTII</sequence>
<dbReference type="Proteomes" id="UP001383192">
    <property type="component" value="Unassembled WGS sequence"/>
</dbReference>
<evidence type="ECO:0000259" key="1">
    <source>
        <dbReference type="Pfam" id="PF06985"/>
    </source>
</evidence>
<evidence type="ECO:0000313" key="2">
    <source>
        <dbReference type="EMBL" id="KAK7016729.1"/>
    </source>
</evidence>
<organism evidence="2 3">
    <name type="scientific">Paramarasmius palmivorus</name>
    <dbReference type="NCBI Taxonomy" id="297713"/>
    <lineage>
        <taxon>Eukaryota</taxon>
        <taxon>Fungi</taxon>
        <taxon>Dikarya</taxon>
        <taxon>Basidiomycota</taxon>
        <taxon>Agaricomycotina</taxon>
        <taxon>Agaricomycetes</taxon>
        <taxon>Agaricomycetidae</taxon>
        <taxon>Agaricales</taxon>
        <taxon>Marasmiineae</taxon>
        <taxon>Marasmiaceae</taxon>
        <taxon>Paramarasmius</taxon>
    </lineage>
</organism>
<evidence type="ECO:0000313" key="3">
    <source>
        <dbReference type="Proteomes" id="UP001383192"/>
    </source>
</evidence>
<protein>
    <recommendedName>
        <fullName evidence="1">Heterokaryon incompatibility domain-containing protein</fullName>
    </recommendedName>
</protein>
<gene>
    <name evidence="2" type="ORF">VNI00_018863</name>
</gene>
<dbReference type="PANTHER" id="PTHR33112">
    <property type="entry name" value="DOMAIN PROTEIN, PUTATIVE-RELATED"/>
    <property type="match status" value="1"/>
</dbReference>
<dbReference type="PANTHER" id="PTHR33112:SF8">
    <property type="entry name" value="HETEROKARYON INCOMPATIBILITY DOMAIN-CONTAINING PROTEIN"/>
    <property type="match status" value="1"/>
</dbReference>
<reference evidence="2 3" key="1">
    <citation type="submission" date="2024-01" db="EMBL/GenBank/DDBJ databases">
        <title>A draft genome for a cacao thread blight-causing isolate of Paramarasmius palmivorus.</title>
        <authorList>
            <person name="Baruah I.K."/>
            <person name="Bukari Y."/>
            <person name="Amoako-Attah I."/>
            <person name="Meinhardt L.W."/>
            <person name="Bailey B.A."/>
            <person name="Cohen S.P."/>
        </authorList>
    </citation>
    <scope>NUCLEOTIDE SEQUENCE [LARGE SCALE GENOMIC DNA]</scope>
    <source>
        <strain evidence="2 3">GH-12</strain>
    </source>
</reference>
<name>A0AAW0AW98_9AGAR</name>
<dbReference type="EMBL" id="JAYKXP010000280">
    <property type="protein sequence ID" value="KAK7016729.1"/>
    <property type="molecule type" value="Genomic_DNA"/>
</dbReference>
<dbReference type="InterPro" id="IPR010730">
    <property type="entry name" value="HET"/>
</dbReference>
<accession>A0AAW0AW98</accession>
<dbReference type="AlphaFoldDB" id="A0AAW0AW98"/>
<comment type="caution">
    <text evidence="2">The sequence shown here is derived from an EMBL/GenBank/DDBJ whole genome shotgun (WGS) entry which is preliminary data.</text>
</comment>
<keyword evidence="3" id="KW-1185">Reference proteome</keyword>